<dbReference type="PANTHER" id="PTHR43429:SF1">
    <property type="entry name" value="NAD(P)H SULFUR OXIDOREDUCTASE (COA-DEPENDENT)"/>
    <property type="match status" value="1"/>
</dbReference>
<evidence type="ECO:0000256" key="3">
    <source>
        <dbReference type="ARBA" id="ARBA00022630"/>
    </source>
</evidence>
<name>A0AA41R3G7_9BACT</name>
<protein>
    <submittedName>
        <fullName evidence="9">FAD-dependent oxidoreductase</fullName>
    </submittedName>
</protein>
<dbReference type="Proteomes" id="UP001165427">
    <property type="component" value="Unassembled WGS sequence"/>
</dbReference>
<evidence type="ECO:0000256" key="6">
    <source>
        <dbReference type="ARBA" id="ARBA00023284"/>
    </source>
</evidence>
<dbReference type="InterPro" id="IPR016156">
    <property type="entry name" value="FAD/NAD-linked_Rdtase_dimer_sf"/>
</dbReference>
<gene>
    <name evidence="9" type="ORF">MRX98_12200</name>
</gene>
<dbReference type="Pfam" id="PF02852">
    <property type="entry name" value="Pyr_redox_dim"/>
    <property type="match status" value="1"/>
</dbReference>
<evidence type="ECO:0000256" key="2">
    <source>
        <dbReference type="ARBA" id="ARBA00009130"/>
    </source>
</evidence>
<dbReference type="PRINTS" id="PR00368">
    <property type="entry name" value="FADPNR"/>
</dbReference>
<dbReference type="Gene3D" id="3.50.50.60">
    <property type="entry name" value="FAD/NAD(P)-binding domain"/>
    <property type="match status" value="2"/>
</dbReference>
<comment type="cofactor">
    <cofactor evidence="1">
        <name>FAD</name>
        <dbReference type="ChEBI" id="CHEBI:57692"/>
    </cofactor>
</comment>
<dbReference type="SUPFAM" id="SSF51905">
    <property type="entry name" value="FAD/NAD(P)-binding domain"/>
    <property type="match status" value="1"/>
</dbReference>
<dbReference type="AlphaFoldDB" id="A0AA41R3G7"/>
<organism evidence="9 10">
    <name type="scientific">Desulfatitalea alkaliphila</name>
    <dbReference type="NCBI Taxonomy" id="2929485"/>
    <lineage>
        <taxon>Bacteria</taxon>
        <taxon>Pseudomonadati</taxon>
        <taxon>Thermodesulfobacteriota</taxon>
        <taxon>Desulfobacteria</taxon>
        <taxon>Desulfobacterales</taxon>
        <taxon>Desulfosarcinaceae</taxon>
        <taxon>Desulfatitalea</taxon>
    </lineage>
</organism>
<keyword evidence="10" id="KW-1185">Reference proteome</keyword>
<evidence type="ECO:0000256" key="5">
    <source>
        <dbReference type="ARBA" id="ARBA00023002"/>
    </source>
</evidence>
<reference evidence="9" key="1">
    <citation type="submission" date="2022-04" db="EMBL/GenBank/DDBJ databases">
        <title>Desulfatitalea alkaliphila sp. nov., a novel anaerobic sulfate-reducing bacterium isolated from terrestrial mud volcano, Taman Peninsula, Russia.</title>
        <authorList>
            <person name="Khomyakova M.A."/>
            <person name="Merkel A.Y."/>
            <person name="Slobodkin A.I."/>
        </authorList>
    </citation>
    <scope>NUCLEOTIDE SEQUENCE</scope>
    <source>
        <strain evidence="9">M08but</strain>
    </source>
</reference>
<evidence type="ECO:0000259" key="7">
    <source>
        <dbReference type="Pfam" id="PF02852"/>
    </source>
</evidence>
<accession>A0AA41R3G7</accession>
<evidence type="ECO:0000256" key="1">
    <source>
        <dbReference type="ARBA" id="ARBA00001974"/>
    </source>
</evidence>
<keyword evidence="4" id="KW-0274">FAD</keyword>
<evidence type="ECO:0000313" key="10">
    <source>
        <dbReference type="Proteomes" id="UP001165427"/>
    </source>
</evidence>
<keyword evidence="3" id="KW-0285">Flavoprotein</keyword>
<evidence type="ECO:0000256" key="4">
    <source>
        <dbReference type="ARBA" id="ARBA00022827"/>
    </source>
</evidence>
<dbReference type="RefSeq" id="WP_246908686.1">
    <property type="nucleotide sequence ID" value="NZ_JALJRB010000012.1"/>
</dbReference>
<comment type="similarity">
    <text evidence="2">Belongs to the class-III pyridine nucleotide-disulfide oxidoreductase family.</text>
</comment>
<dbReference type="EMBL" id="JALJRB010000012">
    <property type="protein sequence ID" value="MCJ8501337.1"/>
    <property type="molecule type" value="Genomic_DNA"/>
</dbReference>
<feature type="domain" description="Pyridine nucleotide-disulphide oxidoreductase dimerisation" evidence="7">
    <location>
        <begin position="329"/>
        <end position="433"/>
    </location>
</feature>
<comment type="caution">
    <text evidence="9">The sequence shown here is derived from an EMBL/GenBank/DDBJ whole genome shotgun (WGS) entry which is preliminary data.</text>
</comment>
<evidence type="ECO:0000259" key="8">
    <source>
        <dbReference type="Pfam" id="PF07992"/>
    </source>
</evidence>
<dbReference type="PANTHER" id="PTHR43429">
    <property type="entry name" value="PYRIDINE NUCLEOTIDE-DISULFIDE OXIDOREDUCTASE DOMAIN-CONTAINING"/>
    <property type="match status" value="1"/>
</dbReference>
<keyword evidence="6" id="KW-0676">Redox-active center</keyword>
<dbReference type="InterPro" id="IPR036188">
    <property type="entry name" value="FAD/NAD-bd_sf"/>
</dbReference>
<dbReference type="SUPFAM" id="SSF55424">
    <property type="entry name" value="FAD/NAD-linked reductases, dimerisation (C-terminal) domain"/>
    <property type="match status" value="1"/>
</dbReference>
<feature type="domain" description="FAD/NAD(P)-binding" evidence="8">
    <location>
        <begin position="3"/>
        <end position="307"/>
    </location>
</feature>
<sequence>MTHMLIIGGSDAGISAALRIRELDSQVRVTVAAADAYPNFSICGLPFYLSGEVADWRTLAHRTSSEIESHGIDLLLDYRAECIDADNKSVQFVSAAGQSVTVGYDQLLIGTGAESVRPSIPGMDLPGVFCLRWMGDSFAVKAFLDSAAPRRAVIIGGGYIGLEMADALTVRGMAVTLVEFAPEVLTTLDPELGGRIRAELETKGVTVHTGTAVQGIEHRDSALSVVVAGGSRIPADLVLVAVGARPATGLARTAGVGLGEGGAIAVDRTMATGVPAIWAAGDCVHTWHRVLGRHVYMPLGTTAHKQGRVAGENMLGGQREFAGSLGTQVVKVCDQVAARTGLRDTGAAAAGFDPLTVALTTWDHKAYYPGATELHLRVTGCRRSGRLLGAQIVGHRSAEVSKRIDIFATALHHGMQVEELSHLDLSYTPPLSSPFDPVQMAAMQWE</sequence>
<keyword evidence="5" id="KW-0560">Oxidoreductase</keyword>
<dbReference type="PRINTS" id="PR00411">
    <property type="entry name" value="PNDRDTASEI"/>
</dbReference>
<dbReference type="InterPro" id="IPR050260">
    <property type="entry name" value="FAD-bd_OxRdtase"/>
</dbReference>
<proteinExistence type="inferred from homology"/>
<dbReference type="GO" id="GO:0016491">
    <property type="term" value="F:oxidoreductase activity"/>
    <property type="evidence" value="ECO:0007669"/>
    <property type="project" value="UniProtKB-KW"/>
</dbReference>
<dbReference type="InterPro" id="IPR004099">
    <property type="entry name" value="Pyr_nucl-diS_OxRdtase_dimer"/>
</dbReference>
<dbReference type="InterPro" id="IPR023753">
    <property type="entry name" value="FAD/NAD-binding_dom"/>
</dbReference>
<evidence type="ECO:0000313" key="9">
    <source>
        <dbReference type="EMBL" id="MCJ8501337.1"/>
    </source>
</evidence>
<dbReference type="Pfam" id="PF07992">
    <property type="entry name" value="Pyr_redox_2"/>
    <property type="match status" value="1"/>
</dbReference>